<proteinExistence type="predicted"/>
<dbReference type="Proteomes" id="UP000556436">
    <property type="component" value="Unassembled WGS sequence"/>
</dbReference>
<evidence type="ECO:0000313" key="2">
    <source>
        <dbReference type="EMBL" id="MBB4888338.1"/>
    </source>
</evidence>
<dbReference type="PROSITE" id="PS51819">
    <property type="entry name" value="VOC"/>
    <property type="match status" value="1"/>
</dbReference>
<feature type="domain" description="VOC" evidence="1">
    <location>
        <begin position="1"/>
        <end position="133"/>
    </location>
</feature>
<organism evidence="2 3">
    <name type="scientific">Streptomyces netropsis</name>
    <name type="common">Streptoverticillium netropsis</name>
    <dbReference type="NCBI Taxonomy" id="55404"/>
    <lineage>
        <taxon>Bacteria</taxon>
        <taxon>Bacillati</taxon>
        <taxon>Actinomycetota</taxon>
        <taxon>Actinomycetes</taxon>
        <taxon>Kitasatosporales</taxon>
        <taxon>Streptomycetaceae</taxon>
        <taxon>Streptomyces</taxon>
    </lineage>
</organism>
<evidence type="ECO:0000313" key="3">
    <source>
        <dbReference type="Proteomes" id="UP000556436"/>
    </source>
</evidence>
<keyword evidence="2" id="KW-0223">Dioxygenase</keyword>
<dbReference type="InterPro" id="IPR029068">
    <property type="entry name" value="Glyas_Bleomycin-R_OHBP_Dase"/>
</dbReference>
<dbReference type="SUPFAM" id="SSF54593">
    <property type="entry name" value="Glyoxalase/Bleomycin resistance protein/Dihydroxybiphenyl dioxygenase"/>
    <property type="match status" value="1"/>
</dbReference>
<dbReference type="GO" id="GO:0051213">
    <property type="term" value="F:dioxygenase activity"/>
    <property type="evidence" value="ECO:0007669"/>
    <property type="project" value="UniProtKB-KW"/>
</dbReference>
<protein>
    <submittedName>
        <fullName evidence="2">Catechol 2,3-dioxygenase-like lactoylglutathione lyase family enzyme</fullName>
    </submittedName>
</protein>
<comment type="caution">
    <text evidence="2">The sequence shown here is derived from an EMBL/GenBank/DDBJ whole genome shotgun (WGS) entry which is preliminary data.</text>
</comment>
<dbReference type="EMBL" id="JACHJG010000009">
    <property type="protein sequence ID" value="MBB4888338.1"/>
    <property type="molecule type" value="Genomic_DNA"/>
</dbReference>
<keyword evidence="3" id="KW-1185">Reference proteome</keyword>
<evidence type="ECO:0000259" key="1">
    <source>
        <dbReference type="PROSITE" id="PS51819"/>
    </source>
</evidence>
<reference evidence="2 3" key="1">
    <citation type="submission" date="2020-08" db="EMBL/GenBank/DDBJ databases">
        <title>Genomic Encyclopedia of Type Strains, Phase III (KMG-III): the genomes of soil and plant-associated and newly described type strains.</title>
        <authorList>
            <person name="Whitman W."/>
        </authorList>
    </citation>
    <scope>NUCLEOTIDE SEQUENCE [LARGE SCALE GENOMIC DNA]</scope>
    <source>
        <strain evidence="2 3">CECT 3265</strain>
    </source>
</reference>
<dbReference type="Gene3D" id="3.10.180.10">
    <property type="entry name" value="2,3-Dihydroxybiphenyl 1,2-Dioxygenase, domain 1"/>
    <property type="match status" value="1"/>
</dbReference>
<dbReference type="InterPro" id="IPR037523">
    <property type="entry name" value="VOC_core"/>
</dbReference>
<dbReference type="RefSeq" id="WP_184735886.1">
    <property type="nucleotide sequence ID" value="NZ_BMRW01000007.1"/>
</dbReference>
<sequence>MDALYPRLLVEDFATAADFWQAALRDLLGIEPARLIPQAGYASWDFDGQTLLALFSRTAIAEAVGTDGLPSASASQDTSMLALRVTDVDHATARLGAHGATVVAEPQARPEWGLSRAAHLRAPDGTLIELQSY</sequence>
<keyword evidence="2" id="KW-0456">Lyase</keyword>
<dbReference type="GO" id="GO:0016829">
    <property type="term" value="F:lyase activity"/>
    <property type="evidence" value="ECO:0007669"/>
    <property type="project" value="UniProtKB-KW"/>
</dbReference>
<gene>
    <name evidence="2" type="ORF">FHS38_004407</name>
</gene>
<name>A0A7W7LDR4_STRNE</name>
<dbReference type="InterPro" id="IPR004360">
    <property type="entry name" value="Glyas_Fos-R_dOase_dom"/>
</dbReference>
<dbReference type="AlphaFoldDB" id="A0A7W7LDR4"/>
<keyword evidence="2" id="KW-0560">Oxidoreductase</keyword>
<accession>A0A7W7LDR4</accession>
<dbReference type="Pfam" id="PF00903">
    <property type="entry name" value="Glyoxalase"/>
    <property type="match status" value="1"/>
</dbReference>